<dbReference type="InterPro" id="IPR001296">
    <property type="entry name" value="Glyco_trans_1"/>
</dbReference>
<evidence type="ECO:0000259" key="2">
    <source>
        <dbReference type="Pfam" id="PF00534"/>
    </source>
</evidence>
<dbReference type="GO" id="GO:0016757">
    <property type="term" value="F:glycosyltransferase activity"/>
    <property type="evidence" value="ECO:0007669"/>
    <property type="project" value="InterPro"/>
</dbReference>
<dbReference type="STRING" id="906968.Trebr_1807"/>
<gene>
    <name evidence="3" type="ordered locus">Trebr_1807</name>
</gene>
<dbReference type="eggNOG" id="COG0438">
    <property type="taxonomic scope" value="Bacteria"/>
</dbReference>
<dbReference type="PANTHER" id="PTHR46401">
    <property type="entry name" value="GLYCOSYLTRANSFERASE WBBK-RELATED"/>
    <property type="match status" value="1"/>
</dbReference>
<dbReference type="HOGENOM" id="CLU_066447_0_0_12"/>
<evidence type="ECO:0000313" key="4">
    <source>
        <dbReference type="Proteomes" id="UP000006546"/>
    </source>
</evidence>
<accession>F4LIK2</accession>
<feature type="domain" description="Glycosyl transferase family 1" evidence="2">
    <location>
        <begin position="196"/>
        <end position="341"/>
    </location>
</feature>
<keyword evidence="4" id="KW-1185">Reference proteome</keyword>
<reference evidence="4" key="1">
    <citation type="submission" date="2011-04" db="EMBL/GenBank/DDBJ databases">
        <title>The complete genome of Treponema brennaborense DSM 12168.</title>
        <authorList>
            <person name="Lucas S."/>
            <person name="Han J."/>
            <person name="Lapidus A."/>
            <person name="Bruce D."/>
            <person name="Goodwin L."/>
            <person name="Pitluck S."/>
            <person name="Peters L."/>
            <person name="Kyrpides N."/>
            <person name="Mavromatis K."/>
            <person name="Ivanova N."/>
            <person name="Mikhailova N."/>
            <person name="Pagani I."/>
            <person name="Teshima H."/>
            <person name="Detter J.C."/>
            <person name="Tapia R."/>
            <person name="Han C."/>
            <person name="Land M."/>
            <person name="Hauser L."/>
            <person name="Markowitz V."/>
            <person name="Cheng J.-F."/>
            <person name="Hugenholtz P."/>
            <person name="Woyke T."/>
            <person name="Wu D."/>
            <person name="Gronow S."/>
            <person name="Wellnitz S."/>
            <person name="Brambilla E."/>
            <person name="Klenk H.-P."/>
            <person name="Eisen J.A."/>
        </authorList>
    </citation>
    <scope>NUCLEOTIDE SEQUENCE [LARGE SCALE GENOMIC DNA]</scope>
    <source>
        <strain evidence="4">DSM 12168 / CIP 105900 / DD5/3</strain>
    </source>
</reference>
<dbReference type="RefSeq" id="WP_013758931.1">
    <property type="nucleotide sequence ID" value="NC_015500.1"/>
</dbReference>
<organism evidence="3 4">
    <name type="scientific">Treponema brennaborense (strain DSM 12168 / CIP 105900 / DD5/3)</name>
    <dbReference type="NCBI Taxonomy" id="906968"/>
    <lineage>
        <taxon>Bacteria</taxon>
        <taxon>Pseudomonadati</taxon>
        <taxon>Spirochaetota</taxon>
        <taxon>Spirochaetia</taxon>
        <taxon>Spirochaetales</taxon>
        <taxon>Treponemataceae</taxon>
        <taxon>Treponema</taxon>
    </lineage>
</organism>
<dbReference type="EMBL" id="CP002696">
    <property type="protein sequence ID" value="AEE17227.1"/>
    <property type="molecule type" value="Genomic_DNA"/>
</dbReference>
<dbReference type="SUPFAM" id="SSF53756">
    <property type="entry name" value="UDP-Glycosyltransferase/glycogen phosphorylase"/>
    <property type="match status" value="1"/>
</dbReference>
<proteinExistence type="predicted"/>
<evidence type="ECO:0000256" key="1">
    <source>
        <dbReference type="ARBA" id="ARBA00022679"/>
    </source>
</evidence>
<dbReference type="Pfam" id="PF00534">
    <property type="entry name" value="Glycos_transf_1"/>
    <property type="match status" value="1"/>
</dbReference>
<dbReference type="PANTHER" id="PTHR46401:SF2">
    <property type="entry name" value="GLYCOSYLTRANSFERASE WBBK-RELATED"/>
    <property type="match status" value="1"/>
</dbReference>
<dbReference type="Gene3D" id="3.40.50.2000">
    <property type="entry name" value="Glycogen Phosphorylase B"/>
    <property type="match status" value="1"/>
</dbReference>
<dbReference type="Proteomes" id="UP000006546">
    <property type="component" value="Chromosome"/>
</dbReference>
<evidence type="ECO:0000313" key="3">
    <source>
        <dbReference type="EMBL" id="AEE17227.1"/>
    </source>
</evidence>
<keyword evidence="1 3" id="KW-0808">Transferase</keyword>
<dbReference type="KEGG" id="tbe:Trebr_1807"/>
<protein>
    <submittedName>
        <fullName evidence="3">Glycosyl transferase group 1</fullName>
    </submittedName>
</protein>
<dbReference type="AlphaFoldDB" id="F4LIK2"/>
<name>F4LIK2_TREBD</name>
<sequence>MKTLLINATAARSSGALTILKDFLSYVYKSEETKYHLHLLTTTEGIFHNSANVTVHELPIQNWSTRLLWDRSGFQKWCEQESIIPDIVVSFQNTCPHLTGAYRDVKLLVYYHQPLPLVKYQWKWHRSDERKLFMYAHFYRFFVNRWNRNAQYAVQLPSVKDLFCRKFANIPPERVHVVRPNLPCIDTAVVPYKTISNSSKVFLFPATPLRYKNHAVILDALKILKNEAPEAVEKLQVIFTVSSESFVAQTVFSMGLGSAVSCIGSISYEDLLSYYKSCDALLFPSKIETFGLPLVEGAMFGLPVIAASLPYAREVLADYRDAVFADADDPAEWAEDIRQLVVGTKQIHTPLQGNAINTWSDFMGIAEEMTGTEVHCCIERHAKLCREMP</sequence>
<dbReference type="GO" id="GO:0009103">
    <property type="term" value="P:lipopolysaccharide biosynthetic process"/>
    <property type="evidence" value="ECO:0007669"/>
    <property type="project" value="TreeGrafter"/>
</dbReference>